<dbReference type="Proteomes" id="UP000307201">
    <property type="component" value="Unassembled WGS sequence"/>
</dbReference>
<organism evidence="1 2">
    <name type="scientific">Marinilactibacillus psychrotolerans</name>
    <dbReference type="NCBI Taxonomy" id="191770"/>
    <lineage>
        <taxon>Bacteria</taxon>
        <taxon>Bacillati</taxon>
        <taxon>Bacillota</taxon>
        <taxon>Bacilli</taxon>
        <taxon>Lactobacillales</taxon>
        <taxon>Carnobacteriaceae</taxon>
        <taxon>Marinilactibacillus</taxon>
    </lineage>
</organism>
<dbReference type="AlphaFoldDB" id="A0A5R9C415"/>
<gene>
    <name evidence="1" type="ORF">FEZ48_06170</name>
</gene>
<evidence type="ECO:0000313" key="2">
    <source>
        <dbReference type="Proteomes" id="UP000307201"/>
    </source>
</evidence>
<proteinExistence type="predicted"/>
<comment type="caution">
    <text evidence="1">The sequence shown here is derived from an EMBL/GenBank/DDBJ whole genome shotgun (WGS) entry which is preliminary data.</text>
</comment>
<name>A0A5R9C415_9LACT</name>
<dbReference type="OrthoDB" id="1850874at2"/>
<accession>A0A5R9C415</accession>
<dbReference type="EMBL" id="VBTE01000015">
    <property type="protein sequence ID" value="TLQ07564.1"/>
    <property type="molecule type" value="Genomic_DNA"/>
</dbReference>
<evidence type="ECO:0000313" key="1">
    <source>
        <dbReference type="EMBL" id="TLQ07564.1"/>
    </source>
</evidence>
<sequence length="111" mass="12701">MTFELNGVGPLEKKLISKSRADFDEVGRKNVRGIYSRSQKAGGTPVDSNELRISAKYRDDEFGYSAPHSPHVEYGHLMRNGVFLPGQYFLKRNVDAQRPIYKQDLKNKLKE</sequence>
<protein>
    <submittedName>
        <fullName evidence="1">HK97 gp10 family phage protein</fullName>
    </submittedName>
</protein>
<reference evidence="1 2" key="1">
    <citation type="submission" date="2019-05" db="EMBL/GenBank/DDBJ databases">
        <title>The metagenome of a microbial culture collection derived from dairy environment covers the genomic content of the human microbiome.</title>
        <authorList>
            <person name="Roder T."/>
            <person name="Wuthrich D."/>
            <person name="Sattari Z."/>
            <person name="Von Ah U."/>
            <person name="Bar C."/>
            <person name="Ronchi F."/>
            <person name="Macpherson A.J."/>
            <person name="Ganal-Vonarburg S.C."/>
            <person name="Bruggmann R."/>
            <person name="Vergeres G."/>
        </authorList>
    </citation>
    <scope>NUCLEOTIDE SEQUENCE [LARGE SCALE GENOMIC DNA]</scope>
    <source>
        <strain evidence="1 2">FAM 24235</strain>
    </source>
</reference>
<dbReference type="RefSeq" id="WP_138471647.1">
    <property type="nucleotide sequence ID" value="NZ_VBTE01000015.1"/>
</dbReference>